<proteinExistence type="predicted"/>
<comment type="caution">
    <text evidence="2">The sequence shown here is derived from an EMBL/GenBank/DDBJ whole genome shotgun (WGS) entry which is preliminary data.</text>
</comment>
<organism evidence="2 3">
    <name type="scientific">Streptomyces typhae</name>
    <dbReference type="NCBI Taxonomy" id="2681492"/>
    <lineage>
        <taxon>Bacteria</taxon>
        <taxon>Bacillati</taxon>
        <taxon>Actinomycetota</taxon>
        <taxon>Actinomycetes</taxon>
        <taxon>Kitasatosporales</taxon>
        <taxon>Streptomycetaceae</taxon>
        <taxon>Streptomyces</taxon>
    </lineage>
</organism>
<evidence type="ECO:0000313" key="2">
    <source>
        <dbReference type="EMBL" id="MVO88582.1"/>
    </source>
</evidence>
<evidence type="ECO:0000256" key="1">
    <source>
        <dbReference type="SAM" id="MobiDB-lite"/>
    </source>
</evidence>
<reference evidence="2 3" key="1">
    <citation type="submission" date="2019-11" db="EMBL/GenBank/DDBJ databases">
        <title>Streptomyces typhae sp. nov., a novel endophytic actinomycete isolated from the root of cattail pollen (Typha angustifolia L.).</title>
        <authorList>
            <person name="Peng C."/>
        </authorList>
    </citation>
    <scope>NUCLEOTIDE SEQUENCE [LARGE SCALE GENOMIC DNA]</scope>
    <source>
        <strain evidence="3">p1417</strain>
    </source>
</reference>
<accession>A0A6L6X460</accession>
<feature type="region of interest" description="Disordered" evidence="1">
    <location>
        <begin position="1"/>
        <end position="31"/>
    </location>
</feature>
<feature type="compositionally biased region" description="Polar residues" evidence="1">
    <location>
        <begin position="22"/>
        <end position="31"/>
    </location>
</feature>
<evidence type="ECO:0000313" key="3">
    <source>
        <dbReference type="Proteomes" id="UP000483802"/>
    </source>
</evidence>
<dbReference type="RefSeq" id="WP_157168003.1">
    <property type="nucleotide sequence ID" value="NZ_WPNZ01000018.1"/>
</dbReference>
<dbReference type="AlphaFoldDB" id="A0A6L6X460"/>
<dbReference type="InterPro" id="IPR046196">
    <property type="entry name" value="DUF6228"/>
</dbReference>
<dbReference type="EMBL" id="WPNZ01000018">
    <property type="protein sequence ID" value="MVO88582.1"/>
    <property type="molecule type" value="Genomic_DNA"/>
</dbReference>
<gene>
    <name evidence="2" type="ORF">GPA10_28430</name>
</gene>
<name>A0A6L6X460_9ACTN</name>
<protein>
    <submittedName>
        <fullName evidence="2">Uncharacterized protein</fullName>
    </submittedName>
</protein>
<dbReference type="Proteomes" id="UP000483802">
    <property type="component" value="Unassembled WGS sequence"/>
</dbReference>
<keyword evidence="3" id="KW-1185">Reference proteome</keyword>
<dbReference type="Pfam" id="PF19739">
    <property type="entry name" value="DUF6228"/>
    <property type="match status" value="1"/>
</dbReference>
<sequence>MSDFAVRGSEGSCSGTPHRGSSRSSVGTTARTWDGDRLDGFIGSLAEDFRGWEGQRTWHSLSYDLTLAAEHRAGGHVHLT</sequence>